<dbReference type="GO" id="GO:0051082">
    <property type="term" value="F:unfolded protein binding"/>
    <property type="evidence" value="ECO:0007669"/>
    <property type="project" value="TreeGrafter"/>
</dbReference>
<dbReference type="GO" id="GO:0070059">
    <property type="term" value="P:intrinsic apoptotic signaling pathway in response to endoplasmic reticulum stress"/>
    <property type="evidence" value="ECO:0007669"/>
    <property type="project" value="TreeGrafter"/>
</dbReference>
<dbReference type="PROSITE" id="PS50011">
    <property type="entry name" value="PROTEIN_KINASE_DOM"/>
    <property type="match status" value="1"/>
</dbReference>
<evidence type="ECO:0000256" key="1">
    <source>
        <dbReference type="PROSITE-ProRule" id="PRU10141"/>
    </source>
</evidence>
<dbReference type="Pfam" id="PF00069">
    <property type="entry name" value="Pkinase"/>
    <property type="match status" value="1"/>
</dbReference>
<dbReference type="InterPro" id="IPR017441">
    <property type="entry name" value="Protein_kinase_ATP_BS"/>
</dbReference>
<dbReference type="SUPFAM" id="SSF56112">
    <property type="entry name" value="Protein kinase-like (PK-like)"/>
    <property type="match status" value="1"/>
</dbReference>
<feature type="domain" description="Protein kinase" evidence="2">
    <location>
        <begin position="16"/>
        <end position="284"/>
    </location>
</feature>
<dbReference type="InterPro" id="IPR011009">
    <property type="entry name" value="Kinase-like_dom_sf"/>
</dbReference>
<dbReference type="Gene3D" id="3.30.200.20">
    <property type="entry name" value="Phosphorylase Kinase, domain 1"/>
    <property type="match status" value="1"/>
</dbReference>
<reference evidence="3" key="1">
    <citation type="submission" date="2021-11" db="EMBL/GenBank/DDBJ databases">
        <authorList>
            <person name="Schell T."/>
        </authorList>
    </citation>
    <scope>NUCLEOTIDE SEQUENCE</scope>
    <source>
        <strain evidence="3">M5</strain>
    </source>
</reference>
<dbReference type="GO" id="GO:0036498">
    <property type="term" value="P:IRE1-mediated unfolded protein response"/>
    <property type="evidence" value="ECO:0007669"/>
    <property type="project" value="TreeGrafter"/>
</dbReference>
<dbReference type="GO" id="GO:1990604">
    <property type="term" value="C:IRE1-TRAF2-ASK1 complex"/>
    <property type="evidence" value="ECO:0007669"/>
    <property type="project" value="TreeGrafter"/>
</dbReference>
<dbReference type="InterPro" id="IPR045133">
    <property type="entry name" value="IRE1/2-like"/>
</dbReference>
<dbReference type="FunFam" id="1.10.510.10:FF:002496">
    <property type="match status" value="1"/>
</dbReference>
<dbReference type="GO" id="GO:0004521">
    <property type="term" value="F:RNA endonuclease activity"/>
    <property type="evidence" value="ECO:0007669"/>
    <property type="project" value="InterPro"/>
</dbReference>
<dbReference type="AlphaFoldDB" id="A0A8J2WL32"/>
<dbReference type="PANTHER" id="PTHR13954:SF6">
    <property type="entry name" value="NON-SPECIFIC SERINE_THREONINE PROTEIN KINASE"/>
    <property type="match status" value="1"/>
</dbReference>
<dbReference type="GO" id="GO:0004674">
    <property type="term" value="F:protein serine/threonine kinase activity"/>
    <property type="evidence" value="ECO:0007669"/>
    <property type="project" value="InterPro"/>
</dbReference>
<evidence type="ECO:0000313" key="4">
    <source>
        <dbReference type="Proteomes" id="UP000789390"/>
    </source>
</evidence>
<proteinExistence type="predicted"/>
<comment type="caution">
    <text evidence="3">The sequence shown here is derived from an EMBL/GenBank/DDBJ whole genome shotgun (WGS) entry which is preliminary data.</text>
</comment>
<dbReference type="GO" id="GO:0005524">
    <property type="term" value="F:ATP binding"/>
    <property type="evidence" value="ECO:0007669"/>
    <property type="project" value="UniProtKB-UniRule"/>
</dbReference>
<feature type="binding site" evidence="1">
    <location>
        <position position="43"/>
    </location>
    <ligand>
        <name>ATP</name>
        <dbReference type="ChEBI" id="CHEBI:30616"/>
    </ligand>
</feature>
<gene>
    <name evidence="3" type="ORF">DGAL_LOCUS12139</name>
</gene>
<dbReference type="OrthoDB" id="4062651at2759"/>
<dbReference type="PANTHER" id="PTHR13954">
    <property type="entry name" value="IRE1-RELATED"/>
    <property type="match status" value="1"/>
</dbReference>
<evidence type="ECO:0000313" key="3">
    <source>
        <dbReference type="EMBL" id="CAH0108739.1"/>
    </source>
</evidence>
<dbReference type="PROSITE" id="PS00107">
    <property type="entry name" value="PROTEIN_KINASE_ATP"/>
    <property type="match status" value="1"/>
</dbReference>
<dbReference type="EMBL" id="CAKKLH010000287">
    <property type="protein sequence ID" value="CAH0108739.1"/>
    <property type="molecule type" value="Genomic_DNA"/>
</dbReference>
<keyword evidence="4" id="KW-1185">Reference proteome</keyword>
<protein>
    <recommendedName>
        <fullName evidence="2">Protein kinase domain-containing protein</fullName>
    </recommendedName>
</protein>
<organism evidence="3 4">
    <name type="scientific">Daphnia galeata</name>
    <dbReference type="NCBI Taxonomy" id="27404"/>
    <lineage>
        <taxon>Eukaryota</taxon>
        <taxon>Metazoa</taxon>
        <taxon>Ecdysozoa</taxon>
        <taxon>Arthropoda</taxon>
        <taxon>Crustacea</taxon>
        <taxon>Branchiopoda</taxon>
        <taxon>Diplostraca</taxon>
        <taxon>Cladocera</taxon>
        <taxon>Anomopoda</taxon>
        <taxon>Daphniidae</taxon>
        <taxon>Daphnia</taxon>
    </lineage>
</organism>
<dbReference type="InterPro" id="IPR000719">
    <property type="entry name" value="Prot_kinase_dom"/>
</dbReference>
<dbReference type="Gene3D" id="1.10.510.10">
    <property type="entry name" value="Transferase(Phosphotransferase) domain 1"/>
    <property type="match status" value="1"/>
</dbReference>
<accession>A0A8J2WL32</accession>
<name>A0A8J2WL32_9CRUS</name>
<keyword evidence="1" id="KW-0067">ATP-binding</keyword>
<evidence type="ECO:0000259" key="2">
    <source>
        <dbReference type="PROSITE" id="PS50011"/>
    </source>
</evidence>
<keyword evidence="1" id="KW-0547">Nucleotide-binding</keyword>
<sequence length="285" mass="32045">MSVASKQNLSSSDVQLDRNKIIGRGRSAIIFGGTFGKNPVAIKRVMTTDLHTQWENQTVDDCFDKITALQHPNVLEITGLYDDEHFRYHVMEPCVGSLFDYCCNTYTGQVPNQADGLYQMTSGLHYIHSQGFIHRNIKPENVLISQSFQLKISDFGLTMPISARASFSMSSSTRTSPNMQAPEIIQNDEDYSSVTESEARHNVFSDTFSLGCVLFTFLTKGGHPFLISGGSRHFIAINIIEGKYNFTGLEEQHFAIPIIEKMINKIPEERIKLDQVLKSLEPLIK</sequence>
<dbReference type="Proteomes" id="UP000789390">
    <property type="component" value="Unassembled WGS sequence"/>
</dbReference>